<protein>
    <recommendedName>
        <fullName evidence="9">SSD domain-containing protein</fullName>
    </recommendedName>
</protein>
<dbReference type="Gene3D" id="1.20.1640.10">
    <property type="entry name" value="Multidrug efflux transporter AcrB transmembrane domain"/>
    <property type="match status" value="5"/>
</dbReference>
<dbReference type="SUPFAM" id="SSF82866">
    <property type="entry name" value="Multidrug efflux transporter AcrB transmembrane domain"/>
    <property type="match status" value="5"/>
</dbReference>
<feature type="transmembrane region" description="Helical" evidence="8">
    <location>
        <begin position="1609"/>
        <end position="1628"/>
    </location>
</feature>
<feature type="transmembrane region" description="Helical" evidence="8">
    <location>
        <begin position="57"/>
        <end position="78"/>
    </location>
</feature>
<feature type="transmembrane region" description="Helical" evidence="8">
    <location>
        <begin position="84"/>
        <end position="102"/>
    </location>
</feature>
<dbReference type="Pfam" id="PF12349">
    <property type="entry name" value="Sterol-sensing"/>
    <property type="match status" value="1"/>
</dbReference>
<evidence type="ECO:0000256" key="7">
    <source>
        <dbReference type="SAM" id="MobiDB-lite"/>
    </source>
</evidence>
<dbReference type="InterPro" id="IPR003392">
    <property type="entry name" value="PTHD_SSD"/>
</dbReference>
<feature type="transmembrane region" description="Helical" evidence="8">
    <location>
        <begin position="580"/>
        <end position="603"/>
    </location>
</feature>
<feature type="transmembrane region" description="Helical" evidence="8">
    <location>
        <begin position="2200"/>
        <end position="2218"/>
    </location>
</feature>
<comment type="similarity">
    <text evidence="6">Belongs to the dispatched family.</text>
</comment>
<feature type="transmembrane region" description="Helical" evidence="8">
    <location>
        <begin position="32"/>
        <end position="50"/>
    </location>
</feature>
<feature type="transmembrane region" description="Helical" evidence="8">
    <location>
        <begin position="1715"/>
        <end position="1741"/>
    </location>
</feature>
<reference evidence="10 11" key="1">
    <citation type="submission" date="2018-04" db="EMBL/GenBank/DDBJ databases">
        <title>The genome of golden apple snail Pomacea canaliculata provides insight into stress tolerance and invasive adaptation.</title>
        <authorList>
            <person name="Liu C."/>
            <person name="Liu B."/>
            <person name="Ren Y."/>
            <person name="Zhang Y."/>
            <person name="Wang H."/>
            <person name="Li S."/>
            <person name="Jiang F."/>
            <person name="Yin L."/>
            <person name="Zhang G."/>
            <person name="Qian W."/>
            <person name="Fan W."/>
        </authorList>
    </citation>
    <scope>NUCLEOTIDE SEQUENCE [LARGE SCALE GENOMIC DNA]</scope>
    <source>
        <strain evidence="10">SZHN2017</strain>
        <tissue evidence="10">Muscle</tissue>
    </source>
</reference>
<evidence type="ECO:0000256" key="2">
    <source>
        <dbReference type="ARBA" id="ARBA00022692"/>
    </source>
</evidence>
<feature type="compositionally biased region" description="Low complexity" evidence="7">
    <location>
        <begin position="647"/>
        <end position="658"/>
    </location>
</feature>
<dbReference type="PANTHER" id="PTHR45951:SF7">
    <property type="entry name" value="SSD DOMAIN-CONTAINING PROTEIN"/>
    <property type="match status" value="1"/>
</dbReference>
<feature type="transmembrane region" description="Helical" evidence="8">
    <location>
        <begin position="747"/>
        <end position="769"/>
    </location>
</feature>
<dbReference type="STRING" id="400727.A0A2T7NZP7"/>
<proteinExistence type="inferred from homology"/>
<dbReference type="GO" id="GO:0022857">
    <property type="term" value="F:transmembrane transporter activity"/>
    <property type="evidence" value="ECO:0007669"/>
    <property type="project" value="TreeGrafter"/>
</dbReference>
<feature type="transmembrane region" description="Helical" evidence="8">
    <location>
        <begin position="1100"/>
        <end position="1121"/>
    </location>
</feature>
<dbReference type="GO" id="GO:0016020">
    <property type="term" value="C:membrane"/>
    <property type="evidence" value="ECO:0007669"/>
    <property type="project" value="UniProtKB-SubCell"/>
</dbReference>
<dbReference type="InterPro" id="IPR053958">
    <property type="entry name" value="HMGCR/SNAP/NPC1-like_SSD"/>
</dbReference>
<dbReference type="EMBL" id="PZQS01000008">
    <property type="protein sequence ID" value="PVD26623.1"/>
    <property type="molecule type" value="Genomic_DNA"/>
</dbReference>
<dbReference type="InterPro" id="IPR052081">
    <property type="entry name" value="Dispatched_Hh_regulator"/>
</dbReference>
<evidence type="ECO:0000256" key="8">
    <source>
        <dbReference type="SAM" id="Phobius"/>
    </source>
</evidence>
<feature type="transmembrane region" description="Helical" evidence="8">
    <location>
        <begin position="196"/>
        <end position="216"/>
    </location>
</feature>
<feature type="transmembrane region" description="Helical" evidence="8">
    <location>
        <begin position="505"/>
        <end position="522"/>
    </location>
</feature>
<feature type="transmembrane region" description="Helical" evidence="8">
    <location>
        <begin position="457"/>
        <end position="473"/>
    </location>
</feature>
<feature type="transmembrane region" description="Helical" evidence="8">
    <location>
        <begin position="2294"/>
        <end position="2315"/>
    </location>
</feature>
<feature type="transmembrane region" description="Helical" evidence="8">
    <location>
        <begin position="1046"/>
        <end position="1066"/>
    </location>
</feature>
<dbReference type="PROSITE" id="PS50156">
    <property type="entry name" value="SSD"/>
    <property type="match status" value="2"/>
</dbReference>
<feature type="transmembrane region" description="Helical" evidence="8">
    <location>
        <begin position="2225"/>
        <end position="2246"/>
    </location>
</feature>
<dbReference type="Proteomes" id="UP000245119">
    <property type="component" value="Linkage Group LG8"/>
</dbReference>
<feature type="transmembrane region" description="Helical" evidence="8">
    <location>
        <begin position="2321"/>
        <end position="2343"/>
    </location>
</feature>
<keyword evidence="2 8" id="KW-0812">Transmembrane</keyword>
<evidence type="ECO:0000256" key="6">
    <source>
        <dbReference type="ARBA" id="ARBA00038046"/>
    </source>
</evidence>
<dbReference type="PANTHER" id="PTHR45951">
    <property type="entry name" value="PROTEIN DISPATCHED-RELATED"/>
    <property type="match status" value="1"/>
</dbReference>
<feature type="transmembrane region" description="Helical" evidence="8">
    <location>
        <begin position="1894"/>
        <end position="1914"/>
    </location>
</feature>
<feature type="transmembrane region" description="Helical" evidence="8">
    <location>
        <begin position="1141"/>
        <end position="1165"/>
    </location>
</feature>
<feature type="transmembrane region" description="Helical" evidence="8">
    <location>
        <begin position="609"/>
        <end position="629"/>
    </location>
</feature>
<evidence type="ECO:0000313" key="10">
    <source>
        <dbReference type="EMBL" id="PVD26623.1"/>
    </source>
</evidence>
<comment type="subcellular location">
    <subcellularLocation>
        <location evidence="1">Membrane</location>
        <topology evidence="1">Multi-pass membrane protein</topology>
    </subcellularLocation>
</comment>
<name>A0A2T7NZP7_POMCA</name>
<feature type="region of interest" description="Disordered" evidence="7">
    <location>
        <begin position="637"/>
        <end position="658"/>
    </location>
</feature>
<keyword evidence="3 8" id="KW-1133">Transmembrane helix</keyword>
<feature type="transmembrane region" description="Helical" evidence="8">
    <location>
        <begin position="123"/>
        <end position="150"/>
    </location>
</feature>
<evidence type="ECO:0000259" key="9">
    <source>
        <dbReference type="PROSITE" id="PS50156"/>
    </source>
</evidence>
<comment type="caution">
    <text evidence="10">The sequence shown here is derived from an EMBL/GenBank/DDBJ whole genome shotgun (WGS) entry which is preliminary data.</text>
</comment>
<feature type="transmembrane region" description="Helical" evidence="8">
    <location>
        <begin position="1335"/>
        <end position="1356"/>
    </location>
</feature>
<evidence type="ECO:0000256" key="1">
    <source>
        <dbReference type="ARBA" id="ARBA00004141"/>
    </source>
</evidence>
<feature type="domain" description="SSD" evidence="9">
    <location>
        <begin position="502"/>
        <end position="610"/>
    </location>
</feature>
<feature type="transmembrane region" description="Helical" evidence="8">
    <location>
        <begin position="552"/>
        <end position="573"/>
    </location>
</feature>
<keyword evidence="5" id="KW-0325">Glycoprotein</keyword>
<accession>A0A2T7NZP7</accession>
<evidence type="ECO:0000313" key="11">
    <source>
        <dbReference type="Proteomes" id="UP000245119"/>
    </source>
</evidence>
<feature type="transmembrane region" description="Helical" evidence="8">
    <location>
        <begin position="479"/>
        <end position="498"/>
    </location>
</feature>
<feature type="transmembrane region" description="Helical" evidence="8">
    <location>
        <begin position="2252"/>
        <end position="2273"/>
    </location>
</feature>
<feature type="region of interest" description="Disordered" evidence="7">
    <location>
        <begin position="1284"/>
        <end position="1305"/>
    </location>
</feature>
<dbReference type="Pfam" id="PF02460">
    <property type="entry name" value="Patched"/>
    <property type="match status" value="1"/>
</dbReference>
<sequence length="2387" mass="269568">MSGMPQELQGGFQTTTYAWHWLHVQKALADNAIFGLVLGVSLSFPVLVLATCNILNGLLATFVIGSVTFCVVGIIPLAGWSMGVLVSLNLCLVAGLAVDYVVHLAEGYHMSKASDRHGRLRDALGSMGSSVLSGACSTLGASLFMLFAQIQFFFQLENNMEPYGVPKAEEPDYRPPGPKQKPLFICKLMASHPMTFFGATLGFHLSFVIVSILLVYSGYNLFPFNFSTIPMELRKEPWLGRFIAWESRKLYNKKVTRVLPELQHFPRLRFGSVGGLTLIYNAHGGNIYTKEHLRIIKTIEDRLFNFPEFTEKYCELTKEHTCVKPVSILRFFDGTYSHISPVFNDPNFDNITAVVYAAYNMSATNHDFLQGLGKNHVLTPTQVQSSLAKSYIPFGWPMEGLDKWDKSGAREKHAEFMYHNFVPLLDDYAAKVHEFEVLYFNVQLEIHEVRIQAIKDLKLAGGSLIFIFLYVLFHTRTLWVTSLGVFSIVCSFVETNLIYRVILGFRYFGIFHAIALFIILGIGTDDFFVFWDCWLEAGHYAFPSLAHRLNEAYYKSAVSMLVTSFSTMIAFAANCTSPLLATYSFGIFAAILIVLDYLSAITFFVSTVVSYHVCFESWPSLFSIIVLVIRRVLRRPEQDADPEEDSTTTPDTMPDTIQTTGFIPSEAPRRESVGEASFSCVDPPDIKLSSSVDPECLPTSETVMQEENIKEPMKPIAKKQRPKSILTLVNFFSEDYFWFITHPVFRWILLAIFTIFILLLSYSATTLDLDSKRLQFFRDDHKYVKAANLLFEGFVPSDTDYKLMVYLVWGVKQNDLTQCHFSSEGCQGVGGYDHNFDASKPASQKAFSDLCKTLKELPQERVESLAILRKITTNELAIDCFTTNMEKFLMNDNASANLDITLPWDWNKTHDFMARHTTFYDVSKLQKSFEDYLDIPFTYWLWNAFRYEKSDEWDTFDFLIGEQLTDSSMTVLGINYTVVVANRIRYIGVAVTTTLVFETLGYTSHLSIVEEWERFMKEQLSKMPKYLQGGFQQTLAWHWLHLQKSMVENAVFGILVGVSFALPVLILSTSNLISGTIATFIIATITVCVIGVIPLMGWTMGVLVSLNMCLVVGLSVDYVVHLAEGYCMSPEHDRLGRLQDALRSMGLPVFSGACTTLGASCFTFFAQIQFFFQFGVFMFCTIGFSLVFSLGLFTTLMGIIGPEGDTANIKTLFYQRGVTAPQDTSPLSDGVVWCRAGRQSLRAAGQLCADRARLAAPSSLAGGRCPVQHLSQVTVVSVWRIRGPTDSGPEEANEDTKPKRTCVSKVQKTGPAAKKPLLICRVIAEYPKTFLAVNLGIHLAFVILSIVLVLSGYNLFPLNFKSLPMELRDEPWLKRYLAFSFRENYENRVTAADYGDPKLPRFASIRGFTLIYYAEGKNIFTKENLRIIKTIEDRLYNLPAFTNKYCQLKQDLVCVKPYSILRFFDGTFAPISPIFYDPEFDNVTAVIYAAFTTEKTRKLLLEGLAKDNIITSNLVKSEVTKSYLPLGWPSDGERNIDKDVELQVEFMHTALKPIVEEYQHSVREFEVLYYSGSLEIHEVFKQAMKDMMLAIASLCFIFFYLLFHTRTLWVTTLGVFSIMCSFVEANLIYRIVLDFRYFGLFHVIALFIILGIGVDDFFVFWDSWVDSGHYKFPSLAHRLSEAYRKSAQSMFVTSFSTMIAFAANSTSPLLATYSFGIFATILIIIDYLSVITFFVAIVVVYHVSFEGKSYAFWRSHDGPPEVQMAVQDDSLDRDACKPHAESSVNPCKLSKPLPCKSRSESILVQDKKRLRRSQSMPKMATEPEMQGLGVGDWKGSFDSPNKGGERPPRDIAWTLTAQEEVEESHPNEVTRTQSSRRLVVFFSKQYFGFVTHPIFRWVLVAFFLIIIFCLSISAGRLDLDSKQIQFFRNNNNYAKASRLLFFGFAPSDSDDRLSIILLWGVKERDMSSCHFSEEGCLGTGGYDNNFDASTPASQKAFADLCKTLMELPKQAVDKMAILRNFTSNELQIHCFATEMEKFLRKDSTTSNLDVSLPWDWNKTRDFMAQHNNLYNVSAFDENFTNFLDIPLTYWLWNGFTGNNTDALLKYGSFIGEEYTTSSRKVLGINQTIYVGNRIKFVGVSVRTTLVFETIGYTKHLSVLEEWERFMQEQLSKMPPELQTGFQLSFAWHWLKVQKALVDNAIFGILLGVLLALPVLVLSTCNIINGVLATLIIAAITACVIGVIPLMGWSMGVMVSLNMCLVVGLSVDYVVHLAEGYCMSPEHDRLGRLQDALRSMGLPIFSGACTTLGASFFTFFAQIQFFFQFGVFMFCTIGFSLLFSMGLFTTLMGIVGPEGDTADIRALARRLFCLKPTSPKKTVQQKRMMKGT</sequence>
<feature type="transmembrane region" description="Helical" evidence="8">
    <location>
        <begin position="1177"/>
        <end position="1200"/>
    </location>
</feature>
<gene>
    <name evidence="10" type="ORF">C0Q70_14300</name>
</gene>
<dbReference type="OrthoDB" id="429851at2759"/>
<feature type="transmembrane region" description="Helical" evidence="8">
    <location>
        <begin position="1587"/>
        <end position="1603"/>
    </location>
</feature>
<feature type="domain" description="SSD" evidence="9">
    <location>
        <begin position="1647"/>
        <end position="1740"/>
    </location>
</feature>
<keyword evidence="4 8" id="KW-0472">Membrane</keyword>
<feature type="transmembrane region" description="Helical" evidence="8">
    <location>
        <begin position="1640"/>
        <end position="1661"/>
    </location>
</feature>
<evidence type="ECO:0000256" key="4">
    <source>
        <dbReference type="ARBA" id="ARBA00023136"/>
    </source>
</evidence>
<evidence type="ECO:0000256" key="3">
    <source>
        <dbReference type="ARBA" id="ARBA00022989"/>
    </source>
</evidence>
<dbReference type="InterPro" id="IPR000731">
    <property type="entry name" value="SSD"/>
</dbReference>
<organism evidence="10 11">
    <name type="scientific">Pomacea canaliculata</name>
    <name type="common">Golden apple snail</name>
    <dbReference type="NCBI Taxonomy" id="400727"/>
    <lineage>
        <taxon>Eukaryota</taxon>
        <taxon>Metazoa</taxon>
        <taxon>Spiralia</taxon>
        <taxon>Lophotrochozoa</taxon>
        <taxon>Mollusca</taxon>
        <taxon>Gastropoda</taxon>
        <taxon>Caenogastropoda</taxon>
        <taxon>Architaenioglossa</taxon>
        <taxon>Ampullarioidea</taxon>
        <taxon>Ampullariidae</taxon>
        <taxon>Pomacea</taxon>
    </lineage>
</organism>
<feature type="transmembrane region" description="Helical" evidence="8">
    <location>
        <begin position="1072"/>
        <end position="1093"/>
    </location>
</feature>
<keyword evidence="11" id="KW-1185">Reference proteome</keyword>
<evidence type="ECO:0000256" key="5">
    <source>
        <dbReference type="ARBA" id="ARBA00023180"/>
    </source>
</evidence>